<dbReference type="SUPFAM" id="SSF52540">
    <property type="entry name" value="P-loop containing nucleoside triphosphate hydrolases"/>
    <property type="match status" value="1"/>
</dbReference>
<dbReference type="Proteomes" id="UP000233781">
    <property type="component" value="Unassembled WGS sequence"/>
</dbReference>
<dbReference type="GO" id="GO:0016301">
    <property type="term" value="F:kinase activity"/>
    <property type="evidence" value="ECO:0007669"/>
    <property type="project" value="UniProtKB-KW"/>
</dbReference>
<keyword evidence="1" id="KW-0808">Transferase</keyword>
<dbReference type="RefSeq" id="WP_158239836.1">
    <property type="nucleotide sequence ID" value="NZ_PJNE01000001.1"/>
</dbReference>
<name>A0A2N3YK85_9MICO</name>
<gene>
    <name evidence="1" type="ORF">ATL31_2098</name>
</gene>
<protein>
    <submittedName>
        <fullName evidence="1">Shikimate kinase</fullName>
    </submittedName>
</protein>
<dbReference type="InterPro" id="IPR027417">
    <property type="entry name" value="P-loop_NTPase"/>
</dbReference>
<dbReference type="Pfam" id="PF13671">
    <property type="entry name" value="AAA_33"/>
    <property type="match status" value="1"/>
</dbReference>
<dbReference type="AlphaFoldDB" id="A0A2N3YK85"/>
<comment type="caution">
    <text evidence="1">The sequence shown here is derived from an EMBL/GenBank/DDBJ whole genome shotgun (WGS) entry which is preliminary data.</text>
</comment>
<sequence length="193" mass="19272">MSDAPAGTGRLLCVGGAPGAGKTTVGARVARVVGAALVDLDSVTTALVEAVAAGFGEDADLDAPRYAALREARYACLDAVVGDCLRAGSDVVAVAPFTREAADARAWRRGARARGAASVTLVWLDVDPAVAAARAAVRGFARDRAKAGRGAGRASASASAPVDRGGLDLVLDAAAGAPDELAARVLARWAPLV</sequence>
<evidence type="ECO:0000313" key="2">
    <source>
        <dbReference type="Proteomes" id="UP000233781"/>
    </source>
</evidence>
<organism evidence="1 2">
    <name type="scientific">Phycicoccus duodecadis</name>
    <dbReference type="NCBI Taxonomy" id="173053"/>
    <lineage>
        <taxon>Bacteria</taxon>
        <taxon>Bacillati</taxon>
        <taxon>Actinomycetota</taxon>
        <taxon>Actinomycetes</taxon>
        <taxon>Micrococcales</taxon>
        <taxon>Intrasporangiaceae</taxon>
        <taxon>Phycicoccus</taxon>
    </lineage>
</organism>
<evidence type="ECO:0000313" key="1">
    <source>
        <dbReference type="EMBL" id="PKW27260.1"/>
    </source>
</evidence>
<accession>A0A2N3YK85</accession>
<proteinExistence type="predicted"/>
<dbReference type="OrthoDB" id="198115at2"/>
<dbReference type="EMBL" id="PJNE01000001">
    <property type="protein sequence ID" value="PKW27260.1"/>
    <property type="molecule type" value="Genomic_DNA"/>
</dbReference>
<keyword evidence="2" id="KW-1185">Reference proteome</keyword>
<reference evidence="1 2" key="1">
    <citation type="submission" date="2017-12" db="EMBL/GenBank/DDBJ databases">
        <title>Sequencing the genomes of 1000 Actinobacteria strains.</title>
        <authorList>
            <person name="Klenk H.-P."/>
        </authorList>
    </citation>
    <scope>NUCLEOTIDE SEQUENCE [LARGE SCALE GENOMIC DNA]</scope>
    <source>
        <strain evidence="1 2">DSM 12806</strain>
    </source>
</reference>
<keyword evidence="1" id="KW-0418">Kinase</keyword>
<dbReference type="Gene3D" id="3.40.50.300">
    <property type="entry name" value="P-loop containing nucleotide triphosphate hydrolases"/>
    <property type="match status" value="1"/>
</dbReference>